<accession>A0A8H3A5D6</accession>
<name>A0A8H3A5D6_9AGAM</name>
<sequence>GEVYDSEERGNGVQILRGELGNGVPGSELSWLAAGVLEVRHVIRLSIKPPPCTVALSANLPMFEGMVAVEIKTHQYNPDVDATVPALGMIGMNLNVS</sequence>
<protein>
    <submittedName>
        <fullName evidence="1">Uncharacterized protein</fullName>
    </submittedName>
</protein>
<evidence type="ECO:0000313" key="1">
    <source>
        <dbReference type="EMBL" id="CAE6409438.1"/>
    </source>
</evidence>
<dbReference type="AlphaFoldDB" id="A0A8H3A5D6"/>
<comment type="caution">
    <text evidence="1">The sequence shown here is derived from an EMBL/GenBank/DDBJ whole genome shotgun (WGS) entry which is preliminary data.</text>
</comment>
<dbReference type="EMBL" id="CAJMWZ010000022">
    <property type="protein sequence ID" value="CAE6409438.1"/>
    <property type="molecule type" value="Genomic_DNA"/>
</dbReference>
<organism evidence="1 2">
    <name type="scientific">Rhizoctonia solani</name>
    <dbReference type="NCBI Taxonomy" id="456999"/>
    <lineage>
        <taxon>Eukaryota</taxon>
        <taxon>Fungi</taxon>
        <taxon>Dikarya</taxon>
        <taxon>Basidiomycota</taxon>
        <taxon>Agaricomycotina</taxon>
        <taxon>Agaricomycetes</taxon>
        <taxon>Cantharellales</taxon>
        <taxon>Ceratobasidiaceae</taxon>
        <taxon>Rhizoctonia</taxon>
    </lineage>
</organism>
<feature type="non-terminal residue" evidence="1">
    <location>
        <position position="1"/>
    </location>
</feature>
<evidence type="ECO:0000313" key="2">
    <source>
        <dbReference type="Proteomes" id="UP000663850"/>
    </source>
</evidence>
<gene>
    <name evidence="1" type="ORF">RDB_LOCUS296</name>
</gene>
<reference evidence="1" key="1">
    <citation type="submission" date="2021-01" db="EMBL/GenBank/DDBJ databases">
        <authorList>
            <person name="Kaushik A."/>
        </authorList>
    </citation>
    <scope>NUCLEOTIDE SEQUENCE</scope>
    <source>
        <strain evidence="1">Type strain: AG8-Rh-89/</strain>
    </source>
</reference>
<proteinExistence type="predicted"/>
<dbReference type="Proteomes" id="UP000663850">
    <property type="component" value="Unassembled WGS sequence"/>
</dbReference>